<feature type="region of interest" description="Disordered" evidence="1">
    <location>
        <begin position="1"/>
        <end position="23"/>
    </location>
</feature>
<dbReference type="EMBL" id="JBICRM010000014">
    <property type="protein sequence ID" value="MFG1706260.1"/>
    <property type="molecule type" value="Genomic_DNA"/>
</dbReference>
<protein>
    <submittedName>
        <fullName evidence="2">Uncharacterized protein</fullName>
    </submittedName>
</protein>
<organism evidence="2 3">
    <name type="scientific">Nonomuraea marmarensis</name>
    <dbReference type="NCBI Taxonomy" id="3351344"/>
    <lineage>
        <taxon>Bacteria</taxon>
        <taxon>Bacillati</taxon>
        <taxon>Actinomycetota</taxon>
        <taxon>Actinomycetes</taxon>
        <taxon>Streptosporangiales</taxon>
        <taxon>Streptosporangiaceae</taxon>
        <taxon>Nonomuraea</taxon>
    </lineage>
</organism>
<reference evidence="2 3" key="1">
    <citation type="submission" date="2024-10" db="EMBL/GenBank/DDBJ databases">
        <authorList>
            <person name="Topkara A.R."/>
            <person name="Saygin H."/>
        </authorList>
    </citation>
    <scope>NUCLEOTIDE SEQUENCE [LARGE SCALE GENOMIC DNA]</scope>
    <source>
        <strain evidence="2 3">M3C6</strain>
    </source>
</reference>
<keyword evidence="3" id="KW-1185">Reference proteome</keyword>
<evidence type="ECO:0000256" key="1">
    <source>
        <dbReference type="SAM" id="MobiDB-lite"/>
    </source>
</evidence>
<sequence>MSDAEQHPHHHGLVERLREHHEQVVHRHEEEALEAAAGQAGFDLETDLGHPMLHHEGEAFDLEGDLGVDNSH</sequence>
<dbReference type="RefSeq" id="WP_393168955.1">
    <property type="nucleotide sequence ID" value="NZ_JBICRM010000014.1"/>
</dbReference>
<dbReference type="Proteomes" id="UP001603978">
    <property type="component" value="Unassembled WGS sequence"/>
</dbReference>
<evidence type="ECO:0000313" key="2">
    <source>
        <dbReference type="EMBL" id="MFG1706260.1"/>
    </source>
</evidence>
<comment type="caution">
    <text evidence="2">The sequence shown here is derived from an EMBL/GenBank/DDBJ whole genome shotgun (WGS) entry which is preliminary data.</text>
</comment>
<proteinExistence type="predicted"/>
<accession>A0ABW7AIX7</accession>
<name>A0ABW7AIX7_9ACTN</name>
<evidence type="ECO:0000313" key="3">
    <source>
        <dbReference type="Proteomes" id="UP001603978"/>
    </source>
</evidence>
<gene>
    <name evidence="2" type="ORF">ACFLIM_23985</name>
</gene>